<dbReference type="GO" id="GO:0016579">
    <property type="term" value="P:protein deubiquitination"/>
    <property type="evidence" value="ECO:0007669"/>
    <property type="project" value="InterPro"/>
</dbReference>
<dbReference type="EC" id="3.4.19.12" evidence="3"/>
<organism evidence="11 12">
    <name type="scientific">Ascodesmis nigricans</name>
    <dbReference type="NCBI Taxonomy" id="341454"/>
    <lineage>
        <taxon>Eukaryota</taxon>
        <taxon>Fungi</taxon>
        <taxon>Dikarya</taxon>
        <taxon>Ascomycota</taxon>
        <taxon>Pezizomycotina</taxon>
        <taxon>Pezizomycetes</taxon>
        <taxon>Pezizales</taxon>
        <taxon>Ascodesmidaceae</taxon>
        <taxon>Ascodesmis</taxon>
    </lineage>
</organism>
<dbReference type="Gene3D" id="3.10.20.90">
    <property type="entry name" value="Phosphatidylinositol 3-kinase Catalytic Subunit, Chain A, domain 1"/>
    <property type="match status" value="2"/>
</dbReference>
<dbReference type="FunCoup" id="A0A4S2MSU4">
    <property type="interactions" value="1397"/>
</dbReference>
<dbReference type="InterPro" id="IPR028889">
    <property type="entry name" value="USP"/>
</dbReference>
<dbReference type="InParanoid" id="A0A4S2MSU4"/>
<dbReference type="SUPFAM" id="SSF54001">
    <property type="entry name" value="Cysteine proteinases"/>
    <property type="match status" value="1"/>
</dbReference>
<sequence length="1132" mass="130651">MDNADIQVDAIDPRMDEDDQSADTTIVPDGAAVEDVDTKPTSDKLEALKNLILKPNPNLEVEDEYIFDWHITNWRKQERRTHSPSFECGGSTWRLLLFPFGNNCDHVSVYLEHVVEEGEDGTTRPPDDWYRCIRFAIVLRNPKDPKVMVHLSDDHRFTAQESDWGFTRFAPLKTLMSPTKEFARPLVENEMAYLSVFVQVVKDPTGVLWHNFIDYDSKKVTGYVGLKNQGATCYLNSLLQSLFFTNVFRRAVYKIPTENEPVTNSALALQRLFYLLQTADDAISTTELTKSFGWEAADIFAQQDVQELNRILMDNLETKMKGTEVENLLTKLFVGKTKTYIRCINVDYSSERIEDFWDIQLNVRGFKNLDESFKDYIAVETMDGENKYYAEGHGLQDARKGVIFESFPDVLHLHLKRFEYDLNTFAMCKVNDYYEFPEVFDASPYLEANADKSDCEFVLHGVLVHTGDLNAGHYYAFLRPQKDGFFYKFDDDRVTKATLRETMEENFGGDYEPGTEPKTQYPRTIPLKRSMNAYMLVYLRKSKVDDILVPIGEEDTPPHLKRMLEEEAAEAERRRKEIEEQPLYMGIKVITEEHFRNHNGFDIASLDKDDTPEKAKPWAFRFKKAASVRDLVKNIADRMEVDPASIRLWALVNRQNKTTRPDSLITEYDMAVELAAQKHSSTGNYFRVWVEQLKGEPVEKKANSPWILVFLKQYDPLTQTLRGVDHCFVRSTDKIKELYPIIWEKAGWPEKTPVALFEEIKPQMVEPMRDSMSFQQSEIQDGDVICFMKTLSDKDAKLVDEKKHCRDPKEYYDYLYNLCHIRFAPKPGQSGQHPEFGLDLSKKSVYEEVAAKVGEYLNVDPAYLRFTNVQPSTGAPRATVKRNPGTNLQQMLTGTSYYMSSSNGLFYEVLDIPLAELETKKVVKLIFLPEGISKEEPFEALVPKSGRIEDTIPTIKKLFKLDDDKVTRLRFFNAHAGKWHKDVPPSHGVLGMQDYMTCFVEIIPEEEWEAQNHPEKAEQYVKYIEAFHFQKEPAKVHSQGVPFRFLIKKDEKFSETRKRLQARTGIKGKLFEKIKFSVVRKGTAFSKPIYLEDDDVLEDIATSDEDMLGLDHADKNGNRGWGRIGGPEIRIR</sequence>
<dbReference type="PROSITE" id="PS00972">
    <property type="entry name" value="USP_1"/>
    <property type="match status" value="1"/>
</dbReference>
<evidence type="ECO:0000259" key="10">
    <source>
        <dbReference type="PROSITE" id="PS50235"/>
    </source>
</evidence>
<evidence type="ECO:0000256" key="6">
    <source>
        <dbReference type="ARBA" id="ARBA00022801"/>
    </source>
</evidence>
<dbReference type="CDD" id="cd02659">
    <property type="entry name" value="peptidase_C19C"/>
    <property type="match status" value="1"/>
</dbReference>
<dbReference type="Pfam" id="PF22486">
    <property type="entry name" value="MATH_2"/>
    <property type="match status" value="1"/>
</dbReference>
<reference evidence="11 12" key="1">
    <citation type="submission" date="2019-04" db="EMBL/GenBank/DDBJ databases">
        <title>Comparative genomics and transcriptomics to analyze fruiting body development in filamentous ascomycetes.</title>
        <authorList>
            <consortium name="DOE Joint Genome Institute"/>
            <person name="Lutkenhaus R."/>
            <person name="Traeger S."/>
            <person name="Breuer J."/>
            <person name="Kuo A."/>
            <person name="Lipzen A."/>
            <person name="Pangilinan J."/>
            <person name="Dilworth D."/>
            <person name="Sandor L."/>
            <person name="Poggeler S."/>
            <person name="Barry K."/>
            <person name="Grigoriev I.V."/>
            <person name="Nowrousian M."/>
        </authorList>
    </citation>
    <scope>NUCLEOTIDE SEQUENCE [LARGE SCALE GENOMIC DNA]</scope>
    <source>
        <strain evidence="11 12">CBS 389.68</strain>
    </source>
</reference>
<dbReference type="AlphaFoldDB" id="A0A4S2MSU4"/>
<dbReference type="PROSITE" id="PS50144">
    <property type="entry name" value="MATH"/>
    <property type="match status" value="1"/>
</dbReference>
<dbReference type="InterPro" id="IPR050164">
    <property type="entry name" value="Peptidase_C19"/>
</dbReference>
<dbReference type="InterPro" id="IPR001394">
    <property type="entry name" value="Peptidase_C19_UCH"/>
</dbReference>
<gene>
    <name evidence="11" type="ORF">EX30DRAFT_365248</name>
</gene>
<dbReference type="GO" id="GO:0005634">
    <property type="term" value="C:nucleus"/>
    <property type="evidence" value="ECO:0007669"/>
    <property type="project" value="TreeGrafter"/>
</dbReference>
<evidence type="ECO:0000313" key="12">
    <source>
        <dbReference type="Proteomes" id="UP000298138"/>
    </source>
</evidence>
<keyword evidence="4" id="KW-0645">Protease</keyword>
<dbReference type="Pfam" id="PF14533">
    <property type="entry name" value="USP7_C2"/>
    <property type="match status" value="1"/>
</dbReference>
<keyword evidence="7" id="KW-0788">Thiol protease</keyword>
<evidence type="ECO:0000256" key="4">
    <source>
        <dbReference type="ARBA" id="ARBA00022670"/>
    </source>
</evidence>
<protein>
    <recommendedName>
        <fullName evidence="3">ubiquitinyl hydrolase 1</fullName>
        <ecNumber evidence="3">3.4.19.12</ecNumber>
    </recommendedName>
</protein>
<keyword evidence="5" id="KW-0833">Ubl conjugation pathway</keyword>
<dbReference type="InterPro" id="IPR002083">
    <property type="entry name" value="MATH/TRAF_dom"/>
</dbReference>
<dbReference type="InterPro" id="IPR024729">
    <property type="entry name" value="USP7_ICP0-binding_dom"/>
</dbReference>
<dbReference type="EMBL" id="ML220131">
    <property type="protein sequence ID" value="TGZ79488.1"/>
    <property type="molecule type" value="Genomic_DNA"/>
</dbReference>
<dbReference type="STRING" id="341454.A0A4S2MSU4"/>
<dbReference type="GO" id="GO:0005829">
    <property type="term" value="C:cytosol"/>
    <property type="evidence" value="ECO:0007669"/>
    <property type="project" value="TreeGrafter"/>
</dbReference>
<dbReference type="GO" id="GO:0004843">
    <property type="term" value="F:cysteine-type deubiquitinase activity"/>
    <property type="evidence" value="ECO:0007669"/>
    <property type="project" value="UniProtKB-EC"/>
</dbReference>
<comment type="similarity">
    <text evidence="2">Belongs to the peptidase C19 family.</text>
</comment>
<dbReference type="InterPro" id="IPR008974">
    <property type="entry name" value="TRAF-like"/>
</dbReference>
<dbReference type="Gene3D" id="2.60.210.10">
    <property type="entry name" value="Apoptosis, Tumor Necrosis Factor Receptor Associated Protein 2, Chain A"/>
    <property type="match status" value="1"/>
</dbReference>
<evidence type="ECO:0000256" key="2">
    <source>
        <dbReference type="ARBA" id="ARBA00009085"/>
    </source>
</evidence>
<dbReference type="GO" id="GO:0031647">
    <property type="term" value="P:regulation of protein stability"/>
    <property type="evidence" value="ECO:0007669"/>
    <property type="project" value="TreeGrafter"/>
</dbReference>
<name>A0A4S2MSU4_9PEZI</name>
<dbReference type="InterPro" id="IPR029346">
    <property type="entry name" value="USP_C"/>
</dbReference>
<evidence type="ECO:0000256" key="1">
    <source>
        <dbReference type="ARBA" id="ARBA00000707"/>
    </source>
</evidence>
<dbReference type="OrthoDB" id="289038at2759"/>
<dbReference type="SUPFAM" id="SSF49599">
    <property type="entry name" value="TRAF domain-like"/>
    <property type="match status" value="1"/>
</dbReference>
<evidence type="ECO:0000256" key="8">
    <source>
        <dbReference type="SAM" id="MobiDB-lite"/>
    </source>
</evidence>
<evidence type="ECO:0000313" key="11">
    <source>
        <dbReference type="EMBL" id="TGZ79488.1"/>
    </source>
</evidence>
<evidence type="ECO:0000256" key="7">
    <source>
        <dbReference type="ARBA" id="ARBA00022807"/>
    </source>
</evidence>
<dbReference type="Pfam" id="PF00443">
    <property type="entry name" value="UCH"/>
    <property type="match status" value="1"/>
</dbReference>
<evidence type="ECO:0000256" key="5">
    <source>
        <dbReference type="ARBA" id="ARBA00022786"/>
    </source>
</evidence>
<proteinExistence type="inferred from homology"/>
<dbReference type="SMART" id="SM00061">
    <property type="entry name" value="MATH"/>
    <property type="match status" value="1"/>
</dbReference>
<feature type="domain" description="MATH" evidence="9">
    <location>
        <begin position="64"/>
        <end position="198"/>
    </location>
</feature>
<dbReference type="Pfam" id="PF12436">
    <property type="entry name" value="USP7_ICP0_bdg"/>
    <property type="match status" value="1"/>
</dbReference>
<dbReference type="PANTHER" id="PTHR24006">
    <property type="entry name" value="UBIQUITIN CARBOXYL-TERMINAL HYDROLASE"/>
    <property type="match status" value="1"/>
</dbReference>
<dbReference type="GO" id="GO:0006508">
    <property type="term" value="P:proteolysis"/>
    <property type="evidence" value="ECO:0007669"/>
    <property type="project" value="UniProtKB-KW"/>
</dbReference>
<dbReference type="PANTHER" id="PTHR24006:SF644">
    <property type="entry name" value="UBIQUITIN CARBOXYL-TERMINAL HYDROLASE 7"/>
    <property type="match status" value="1"/>
</dbReference>
<dbReference type="Proteomes" id="UP000298138">
    <property type="component" value="Unassembled WGS sequence"/>
</dbReference>
<feature type="domain" description="USP" evidence="10">
    <location>
        <begin position="224"/>
        <end position="541"/>
    </location>
</feature>
<accession>A0A4S2MSU4</accession>
<evidence type="ECO:0000259" key="9">
    <source>
        <dbReference type="PROSITE" id="PS50144"/>
    </source>
</evidence>
<feature type="region of interest" description="Disordered" evidence="8">
    <location>
        <begin position="1"/>
        <end position="22"/>
    </location>
</feature>
<keyword evidence="12" id="KW-1185">Reference proteome</keyword>
<dbReference type="InterPro" id="IPR038765">
    <property type="entry name" value="Papain-like_cys_pep_sf"/>
</dbReference>
<dbReference type="Gene3D" id="3.90.70.10">
    <property type="entry name" value="Cysteine proteinases"/>
    <property type="match status" value="1"/>
</dbReference>
<keyword evidence="6 11" id="KW-0378">Hydrolase</keyword>
<dbReference type="FunFam" id="3.90.70.10:FF:000044">
    <property type="entry name" value="Ubiquitin carboxyl-terminal hydrolase 13"/>
    <property type="match status" value="1"/>
</dbReference>
<dbReference type="InterPro" id="IPR018200">
    <property type="entry name" value="USP_CS"/>
</dbReference>
<evidence type="ECO:0000256" key="3">
    <source>
        <dbReference type="ARBA" id="ARBA00012759"/>
    </source>
</evidence>
<dbReference type="PROSITE" id="PS50235">
    <property type="entry name" value="USP_3"/>
    <property type="match status" value="1"/>
</dbReference>
<comment type="catalytic activity">
    <reaction evidence="1">
        <text>Thiol-dependent hydrolysis of ester, thioester, amide, peptide and isopeptide bonds formed by the C-terminal Gly of ubiquitin (a 76-residue protein attached to proteins as an intracellular targeting signal).</text>
        <dbReference type="EC" id="3.4.19.12"/>
    </reaction>
</comment>
<dbReference type="PROSITE" id="PS00973">
    <property type="entry name" value="USP_2"/>
    <property type="match status" value="1"/>
</dbReference>